<keyword evidence="4" id="KW-1185">Reference proteome</keyword>
<feature type="domain" description="RRM" evidence="2">
    <location>
        <begin position="55"/>
        <end position="140"/>
    </location>
</feature>
<evidence type="ECO:0000313" key="4">
    <source>
        <dbReference type="Proteomes" id="UP000276991"/>
    </source>
</evidence>
<keyword evidence="1" id="KW-0694">RNA-binding</keyword>
<dbReference type="OrthoDB" id="442677at2759"/>
<name>A0A498SEH6_ACAVI</name>
<gene>
    <name evidence="3" type="ORF">NAV_LOCUS4858</name>
</gene>
<dbReference type="GO" id="GO:0003723">
    <property type="term" value="F:RNA binding"/>
    <property type="evidence" value="ECO:0007669"/>
    <property type="project" value="UniProtKB-UniRule"/>
</dbReference>
<dbReference type="InterPro" id="IPR035979">
    <property type="entry name" value="RBD_domain_sf"/>
</dbReference>
<reference evidence="3 4" key="1">
    <citation type="submission" date="2018-08" db="EMBL/GenBank/DDBJ databases">
        <authorList>
            <person name="Laetsch R D."/>
            <person name="Stevens L."/>
            <person name="Kumar S."/>
            <person name="Blaxter L. M."/>
        </authorList>
    </citation>
    <scope>NUCLEOTIDE SEQUENCE [LARGE SCALE GENOMIC DNA]</scope>
</reference>
<dbReference type="InterPro" id="IPR000504">
    <property type="entry name" value="RRM_dom"/>
</dbReference>
<dbReference type="AlphaFoldDB" id="A0A498SEH6"/>
<accession>A0A498SEH6</accession>
<dbReference type="STRING" id="6277.A0A498SEH6"/>
<dbReference type="EMBL" id="UPTC01000775">
    <property type="protein sequence ID" value="VBB30067.1"/>
    <property type="molecule type" value="Genomic_DNA"/>
</dbReference>
<dbReference type="Gene3D" id="3.30.70.330">
    <property type="match status" value="1"/>
</dbReference>
<evidence type="ECO:0000313" key="3">
    <source>
        <dbReference type="EMBL" id="VBB30067.1"/>
    </source>
</evidence>
<sequence length="167" mass="18947">MLRFAVEGGNKRGKMNQRMISRWFCSRSVSPNTRFGLPTGEEKLRPKSAGFTGNNDLISDNLRWEPNLCLKRDIPSSVRSLTFYVKFEDAKLIEAVLALIGDGKGFAFVAFKESEAVPLVLQLDGSIFKKRSLRVKRVQKKNKVDKEPNLSTFTENYYETTHSSHAV</sequence>
<dbReference type="Proteomes" id="UP000276991">
    <property type="component" value="Unassembled WGS sequence"/>
</dbReference>
<dbReference type="PROSITE" id="PS50102">
    <property type="entry name" value="RRM"/>
    <property type="match status" value="1"/>
</dbReference>
<evidence type="ECO:0000256" key="1">
    <source>
        <dbReference type="PROSITE-ProRule" id="PRU00176"/>
    </source>
</evidence>
<dbReference type="SUPFAM" id="SSF54928">
    <property type="entry name" value="RNA-binding domain, RBD"/>
    <property type="match status" value="1"/>
</dbReference>
<evidence type="ECO:0000259" key="2">
    <source>
        <dbReference type="PROSITE" id="PS50102"/>
    </source>
</evidence>
<proteinExistence type="predicted"/>
<protein>
    <recommendedName>
        <fullName evidence="2">RRM domain-containing protein</fullName>
    </recommendedName>
</protein>
<dbReference type="InterPro" id="IPR012677">
    <property type="entry name" value="Nucleotide-bd_a/b_plait_sf"/>
</dbReference>
<organism evidence="3 4">
    <name type="scientific">Acanthocheilonema viteae</name>
    <name type="common">Filarial nematode worm</name>
    <name type="synonym">Dipetalonema viteae</name>
    <dbReference type="NCBI Taxonomy" id="6277"/>
    <lineage>
        <taxon>Eukaryota</taxon>
        <taxon>Metazoa</taxon>
        <taxon>Ecdysozoa</taxon>
        <taxon>Nematoda</taxon>
        <taxon>Chromadorea</taxon>
        <taxon>Rhabditida</taxon>
        <taxon>Spirurina</taxon>
        <taxon>Spiruromorpha</taxon>
        <taxon>Filarioidea</taxon>
        <taxon>Onchocercidae</taxon>
        <taxon>Acanthocheilonema</taxon>
    </lineage>
</organism>